<dbReference type="EMBL" id="LR743504">
    <property type="protein sequence ID" value="CAA2100838.1"/>
    <property type="molecule type" value="Genomic_DNA"/>
</dbReference>
<accession>A0A679J269</accession>
<protein>
    <submittedName>
        <fullName evidence="3">Uncharacterized protein</fullName>
    </submittedName>
</protein>
<dbReference type="AlphaFoldDB" id="A0A679J269"/>
<keyword evidence="2" id="KW-0732">Signal</keyword>
<evidence type="ECO:0000256" key="1">
    <source>
        <dbReference type="SAM" id="MobiDB-lite"/>
    </source>
</evidence>
<sequence>MKRGCFPLPNLLALAAILIGAPGGSGPARAGELSSDLSSCGGDAYSSAEVIEGRTARRGPLVAMPDTLCADLAPQRPADPVEIYVDPYGYRGGGYRGGGAPYGGETQRGVRPPGRPLRSDD</sequence>
<organism evidence="3">
    <name type="scientific">Methylobacterium bullatum</name>
    <dbReference type="NCBI Taxonomy" id="570505"/>
    <lineage>
        <taxon>Bacteria</taxon>
        <taxon>Pseudomonadati</taxon>
        <taxon>Pseudomonadota</taxon>
        <taxon>Alphaproteobacteria</taxon>
        <taxon>Hyphomicrobiales</taxon>
        <taxon>Methylobacteriaceae</taxon>
        <taxon>Methylobacterium</taxon>
    </lineage>
</organism>
<reference evidence="3" key="1">
    <citation type="submission" date="2019-12" db="EMBL/GenBank/DDBJ databases">
        <authorList>
            <person name="Cremers G."/>
        </authorList>
    </citation>
    <scope>NUCLEOTIDE SEQUENCE</scope>
    <source>
        <strain evidence="3">Mbul1</strain>
    </source>
</reference>
<proteinExistence type="predicted"/>
<evidence type="ECO:0000256" key="2">
    <source>
        <dbReference type="SAM" id="SignalP"/>
    </source>
</evidence>
<feature type="chain" id="PRO_5025334147" evidence="2">
    <location>
        <begin position="31"/>
        <end position="121"/>
    </location>
</feature>
<gene>
    <name evidence="3" type="ORF">MBUL_00872</name>
</gene>
<feature type="signal peptide" evidence="2">
    <location>
        <begin position="1"/>
        <end position="30"/>
    </location>
</feature>
<name>A0A679J269_9HYPH</name>
<feature type="region of interest" description="Disordered" evidence="1">
    <location>
        <begin position="95"/>
        <end position="121"/>
    </location>
</feature>
<evidence type="ECO:0000313" key="3">
    <source>
        <dbReference type="EMBL" id="CAA2100838.1"/>
    </source>
</evidence>